<sequence length="223" mass="25439">MSEQNQHLTRAEIEEFWESWLAVNREAERTGDWRVMAEHYAEDANYGWMYSHDEHFMAVGRDQIRDWAIGIEMDGFDGWHYDYVCTMIDETKNMVLGFWKQRSGIVDDATGKEFEILGIGGSWFGVERQTTGADAGQIKIAWQRDWFDMPSTTHTFMQILKSGKAPQTLLKRMEVFGHDVPGHYHLKDLPSTVWPPPVEAGEYVTQEPVSAGSTSDGAARAGE</sequence>
<proteinExistence type="predicted"/>
<keyword evidence="2" id="KW-1185">Reference proteome</keyword>
<dbReference type="AlphaFoldDB" id="A0A938Y7U4"/>
<reference evidence="1" key="1">
    <citation type="submission" date="2021-01" db="EMBL/GenBank/DDBJ databases">
        <title>Novel species in genus Nocardioides.</title>
        <authorList>
            <person name="Zhang G."/>
        </authorList>
    </citation>
    <scope>NUCLEOTIDE SEQUENCE</scope>
    <source>
        <strain evidence="1">Zg-536</strain>
    </source>
</reference>
<protein>
    <submittedName>
        <fullName evidence="1">Nuclear transport factor 2 family protein</fullName>
    </submittedName>
</protein>
<dbReference type="EMBL" id="JAERTX010000012">
    <property type="protein sequence ID" value="MBM9460880.1"/>
    <property type="molecule type" value="Genomic_DNA"/>
</dbReference>
<organism evidence="1 2">
    <name type="scientific">Nocardioides faecalis</name>
    <dbReference type="NCBI Taxonomy" id="2803858"/>
    <lineage>
        <taxon>Bacteria</taxon>
        <taxon>Bacillati</taxon>
        <taxon>Actinomycetota</taxon>
        <taxon>Actinomycetes</taxon>
        <taxon>Propionibacteriales</taxon>
        <taxon>Nocardioidaceae</taxon>
        <taxon>Nocardioides</taxon>
    </lineage>
</organism>
<dbReference type="InterPro" id="IPR032710">
    <property type="entry name" value="NTF2-like_dom_sf"/>
</dbReference>
<evidence type="ECO:0000313" key="1">
    <source>
        <dbReference type="EMBL" id="MBM9460880.1"/>
    </source>
</evidence>
<name>A0A938Y7U4_9ACTN</name>
<dbReference type="Proteomes" id="UP000663791">
    <property type="component" value="Unassembled WGS sequence"/>
</dbReference>
<comment type="caution">
    <text evidence="1">The sequence shown here is derived from an EMBL/GenBank/DDBJ whole genome shotgun (WGS) entry which is preliminary data.</text>
</comment>
<evidence type="ECO:0000313" key="2">
    <source>
        <dbReference type="Proteomes" id="UP000663791"/>
    </source>
</evidence>
<accession>A0A938Y7U4</accession>
<dbReference type="SUPFAM" id="SSF54427">
    <property type="entry name" value="NTF2-like"/>
    <property type="match status" value="1"/>
</dbReference>
<gene>
    <name evidence="1" type="ORF">JK386_13330</name>
</gene>
<dbReference type="RefSeq" id="WP_205292195.1">
    <property type="nucleotide sequence ID" value="NZ_CP074406.1"/>
</dbReference>